<dbReference type="InterPro" id="IPR021517">
    <property type="entry name" value="DUF3180"/>
</dbReference>
<dbReference type="Proteomes" id="UP001139354">
    <property type="component" value="Unassembled WGS sequence"/>
</dbReference>
<sequence>MRRTSPGVLIVAGVLGIAAGFLIDQLLTSAGRPTFTPAITLPILLALLGAVVIALAVPIRRATHGTTKGAVNPFRALRVAMLAKASSLVGAAIGGLGVGLLVFLTTRPVTPSVGSLGTVIATAVCGALLVAAGLVAEHLCTIRKDDDDEQPGGDDPGLEPRLHNH</sequence>
<organism evidence="3 4">
    <name type="scientific">Microbacterium allomyrinae</name>
    <dbReference type="NCBI Taxonomy" id="2830666"/>
    <lineage>
        <taxon>Bacteria</taxon>
        <taxon>Bacillati</taxon>
        <taxon>Actinomycetota</taxon>
        <taxon>Actinomycetes</taxon>
        <taxon>Micrococcales</taxon>
        <taxon>Microbacteriaceae</taxon>
        <taxon>Microbacterium</taxon>
    </lineage>
</organism>
<reference evidence="3" key="1">
    <citation type="submission" date="2021-04" db="EMBL/GenBank/DDBJ databases">
        <title>Microbacterium tenobrionis sp. nov. and Microbacterium allomyrinae sp. nov., isolated from larvae of Tenobrio molitor and Allomyrina dichotoma, respectively.</title>
        <authorList>
            <person name="Lee S.D."/>
        </authorList>
    </citation>
    <scope>NUCLEOTIDE SEQUENCE</scope>
    <source>
        <strain evidence="3">BWT-G7</strain>
    </source>
</reference>
<evidence type="ECO:0000313" key="3">
    <source>
        <dbReference type="EMBL" id="MCC2033119.1"/>
    </source>
</evidence>
<protein>
    <submittedName>
        <fullName evidence="3">DUF3180 domain-containing protein</fullName>
    </submittedName>
</protein>
<feature type="region of interest" description="Disordered" evidence="1">
    <location>
        <begin position="145"/>
        <end position="165"/>
    </location>
</feature>
<evidence type="ECO:0000256" key="2">
    <source>
        <dbReference type="SAM" id="Phobius"/>
    </source>
</evidence>
<keyword evidence="2" id="KW-0812">Transmembrane</keyword>
<name>A0A9X1S3F2_9MICO</name>
<feature type="transmembrane region" description="Helical" evidence="2">
    <location>
        <begin position="39"/>
        <end position="59"/>
    </location>
</feature>
<dbReference type="AlphaFoldDB" id="A0A9X1S3F2"/>
<feature type="transmembrane region" description="Helical" evidence="2">
    <location>
        <begin position="116"/>
        <end position="136"/>
    </location>
</feature>
<proteinExistence type="predicted"/>
<comment type="caution">
    <text evidence="3">The sequence shown here is derived from an EMBL/GenBank/DDBJ whole genome shotgun (WGS) entry which is preliminary data.</text>
</comment>
<keyword evidence="2" id="KW-0472">Membrane</keyword>
<accession>A0A9X1S3F2</accession>
<gene>
    <name evidence="3" type="ORF">KEC57_13110</name>
</gene>
<keyword evidence="4" id="KW-1185">Reference proteome</keyword>
<keyword evidence="2" id="KW-1133">Transmembrane helix</keyword>
<evidence type="ECO:0000313" key="4">
    <source>
        <dbReference type="Proteomes" id="UP001139354"/>
    </source>
</evidence>
<evidence type="ECO:0000256" key="1">
    <source>
        <dbReference type="SAM" id="MobiDB-lite"/>
    </source>
</evidence>
<feature type="transmembrane region" description="Helical" evidence="2">
    <location>
        <begin position="79"/>
        <end position="104"/>
    </location>
</feature>
<dbReference type="Pfam" id="PF11377">
    <property type="entry name" value="DUF3180"/>
    <property type="match status" value="1"/>
</dbReference>
<feature type="transmembrane region" description="Helical" evidence="2">
    <location>
        <begin position="7"/>
        <end position="27"/>
    </location>
</feature>
<dbReference type="EMBL" id="JAGTTN010000004">
    <property type="protein sequence ID" value="MCC2033119.1"/>
    <property type="molecule type" value="Genomic_DNA"/>
</dbReference>
<dbReference type="RefSeq" id="WP_229385087.1">
    <property type="nucleotide sequence ID" value="NZ_JAGTTN010000004.1"/>
</dbReference>